<protein>
    <submittedName>
        <fullName evidence="4">Probable intracellular proteinase I</fullName>
    </submittedName>
</protein>
<dbReference type="HOGENOM" id="CLU_000445_44_4_0"/>
<evidence type="ECO:0000313" key="5">
    <source>
        <dbReference type="Proteomes" id="UP000004358"/>
    </source>
</evidence>
<reference evidence="4 5" key="1">
    <citation type="submission" date="2006-02" db="EMBL/GenBank/DDBJ databases">
        <authorList>
            <person name="Amann R."/>
            <person name="Ferriera S."/>
            <person name="Johnson J."/>
            <person name="Kravitz S."/>
            <person name="Halpern A."/>
            <person name="Remington K."/>
            <person name="Beeson K."/>
            <person name="Tran B."/>
            <person name="Rogers Y.-H."/>
            <person name="Friedman R."/>
            <person name="Venter J.C."/>
        </authorList>
    </citation>
    <scope>NUCLEOTIDE SEQUENCE [LARGE SCALE GENOMIC DNA]</scope>
    <source>
        <strain evidence="4 5">DSM 3645</strain>
    </source>
</reference>
<evidence type="ECO:0000256" key="2">
    <source>
        <dbReference type="SAM" id="MobiDB-lite"/>
    </source>
</evidence>
<organism evidence="4 5">
    <name type="scientific">Blastopirellula marina DSM 3645</name>
    <dbReference type="NCBI Taxonomy" id="314230"/>
    <lineage>
        <taxon>Bacteria</taxon>
        <taxon>Pseudomonadati</taxon>
        <taxon>Planctomycetota</taxon>
        <taxon>Planctomycetia</taxon>
        <taxon>Pirellulales</taxon>
        <taxon>Pirellulaceae</taxon>
        <taxon>Blastopirellula</taxon>
    </lineage>
</organism>
<dbReference type="AlphaFoldDB" id="A3ZLS3"/>
<dbReference type="Pfam" id="PF01965">
    <property type="entry name" value="DJ-1_PfpI"/>
    <property type="match status" value="1"/>
</dbReference>
<dbReference type="InterPro" id="IPR002818">
    <property type="entry name" value="DJ-1/PfpI"/>
</dbReference>
<evidence type="ECO:0000259" key="3">
    <source>
        <dbReference type="Pfam" id="PF01965"/>
    </source>
</evidence>
<comment type="caution">
    <text evidence="4">The sequence shown here is derived from an EMBL/GenBank/DDBJ whole genome shotgun (WGS) entry which is preliminary data.</text>
</comment>
<dbReference type="RefSeq" id="WP_002655576.1">
    <property type="nucleotide sequence ID" value="NZ_CH672377.1"/>
</dbReference>
<dbReference type="PROSITE" id="PS51276">
    <property type="entry name" value="PEPTIDASE_C56_PFPI"/>
    <property type="match status" value="1"/>
</dbReference>
<proteinExistence type="inferred from homology"/>
<evidence type="ECO:0000313" key="4">
    <source>
        <dbReference type="EMBL" id="EAQ82706.1"/>
    </source>
</evidence>
<dbReference type="eggNOG" id="COG0693">
    <property type="taxonomic scope" value="Bacteria"/>
</dbReference>
<dbReference type="InterPro" id="IPR006286">
    <property type="entry name" value="C56_PfpI-like"/>
</dbReference>
<dbReference type="PANTHER" id="PTHR42733">
    <property type="entry name" value="DJ-1 PROTEIN"/>
    <property type="match status" value="1"/>
</dbReference>
<feature type="domain" description="DJ-1/PfpI" evidence="3">
    <location>
        <begin position="4"/>
        <end position="173"/>
    </location>
</feature>
<evidence type="ECO:0000256" key="1">
    <source>
        <dbReference type="ARBA" id="ARBA00008542"/>
    </source>
</evidence>
<dbReference type="Gene3D" id="3.40.50.880">
    <property type="match status" value="1"/>
</dbReference>
<gene>
    <name evidence="4" type="ORF">DSM3645_09912</name>
</gene>
<dbReference type="InterPro" id="IPR029062">
    <property type="entry name" value="Class_I_gatase-like"/>
</dbReference>
<name>A3ZLS3_9BACT</name>
<dbReference type="CDD" id="cd03169">
    <property type="entry name" value="GATase1_PfpI_1"/>
    <property type="match status" value="1"/>
</dbReference>
<dbReference type="SUPFAM" id="SSF52317">
    <property type="entry name" value="Class I glutamine amidotransferase-like"/>
    <property type="match status" value="1"/>
</dbReference>
<dbReference type="PANTHER" id="PTHR42733:SF2">
    <property type="entry name" value="DJ-1_THIJ_PFPI FAMILY PROTEIN"/>
    <property type="match status" value="1"/>
</dbReference>
<dbReference type="EMBL" id="AANZ01000001">
    <property type="protein sequence ID" value="EAQ82706.1"/>
    <property type="molecule type" value="Genomic_DNA"/>
</dbReference>
<sequence length="209" mass="23237">MSNKVLIIIGDASETLDTLYPYYRLQEGGYQPVVAAPEQRLYQMVMHEVKPGWTITKEWEGYSLKAEIAFADIVPQDYAGIMLSGGRAPEYIRYDEHLVNATRYFVESGKPVASVCHGVEILAYADCVRGRRMATVPKCKFDLEVRGGVFVDEPCVVDGNIVSGRTFHDNGRYFGAFMKQLDEARDARRNGKSTDASGAARLTTNGVHS</sequence>
<feature type="region of interest" description="Disordered" evidence="2">
    <location>
        <begin position="187"/>
        <end position="209"/>
    </location>
</feature>
<dbReference type="STRING" id="314230.DSM3645_09912"/>
<comment type="similarity">
    <text evidence="1">Belongs to the peptidase C56 family.</text>
</comment>
<accession>A3ZLS3</accession>
<dbReference type="Proteomes" id="UP000004358">
    <property type="component" value="Unassembled WGS sequence"/>
</dbReference>